<dbReference type="Pfam" id="PF08883">
    <property type="entry name" value="DOPA_dioxygen"/>
    <property type="match status" value="1"/>
</dbReference>
<dbReference type="PANTHER" id="PTHR36423:SF2">
    <property type="entry name" value="AFR070WP"/>
    <property type="match status" value="1"/>
</dbReference>
<dbReference type="EMBL" id="FCOC02000015">
    <property type="protein sequence ID" value="SAL41899.1"/>
    <property type="molecule type" value="Genomic_DNA"/>
</dbReference>
<dbReference type="Gene3D" id="3.30.70.1240">
    <property type="entry name" value="DOPA-like domains"/>
    <property type="match status" value="1"/>
</dbReference>
<proteinExistence type="predicted"/>
<dbReference type="GO" id="GO:0051213">
    <property type="term" value="F:dioxygenase activity"/>
    <property type="evidence" value="ECO:0007669"/>
    <property type="project" value="UniProtKB-KW"/>
</dbReference>
<dbReference type="SUPFAM" id="SSF143410">
    <property type="entry name" value="DOPA-like"/>
    <property type="match status" value="1"/>
</dbReference>
<sequence>MHTTASSPVTSWHAHVYFNASTRDIAWKLREEIASRLGNTLQIGRFHEKTVGPHPQWSYQLAFEPGQFAAIVEWLTLNHGSLDIFIHPNTGDALRDHRDAAIWIGHSHELVLNNLL</sequence>
<evidence type="ECO:0000313" key="2">
    <source>
        <dbReference type="Proteomes" id="UP000054893"/>
    </source>
</evidence>
<reference evidence="1 2" key="1">
    <citation type="submission" date="2016-01" db="EMBL/GenBank/DDBJ databases">
        <authorList>
            <person name="Oliw E.H."/>
        </authorList>
    </citation>
    <scope>NUCLEOTIDE SEQUENCE [LARGE SCALE GENOMIC DNA]</scope>
    <source>
        <strain evidence="1">LMG 22029</strain>
    </source>
</reference>
<accession>A0A158HD36</accession>
<keyword evidence="1" id="KW-0560">Oxidoreductase</keyword>
<keyword evidence="1" id="KW-0223">Dioxygenase</keyword>
<dbReference type="PANTHER" id="PTHR36423">
    <property type="entry name" value="AFR070WP"/>
    <property type="match status" value="1"/>
</dbReference>
<dbReference type="PIRSF" id="PIRSF028139">
    <property type="entry name" value="DOPA-diox_rel_Mll2280"/>
    <property type="match status" value="1"/>
</dbReference>
<name>A0A158HD36_CABSO</name>
<organism evidence="1 2">
    <name type="scientific">Caballeronia sordidicola</name>
    <name type="common">Burkholderia sordidicola</name>
    <dbReference type="NCBI Taxonomy" id="196367"/>
    <lineage>
        <taxon>Bacteria</taxon>
        <taxon>Pseudomonadati</taxon>
        <taxon>Pseudomonadota</taxon>
        <taxon>Betaproteobacteria</taxon>
        <taxon>Burkholderiales</taxon>
        <taxon>Burkholderiaceae</taxon>
        <taxon>Caballeronia</taxon>
    </lineage>
</organism>
<gene>
    <name evidence="1" type="ORF">AWB64_04466</name>
</gene>
<dbReference type="InterPro" id="IPR023389">
    <property type="entry name" value="DOPA-like_sf"/>
</dbReference>
<dbReference type="AlphaFoldDB" id="A0A158HD36"/>
<dbReference type="Proteomes" id="UP000054893">
    <property type="component" value="Unassembled WGS sequence"/>
</dbReference>
<dbReference type="RefSeq" id="WP_060857542.1">
    <property type="nucleotide sequence ID" value="NZ_FCOC02000015.1"/>
</dbReference>
<dbReference type="InterPro" id="IPR014980">
    <property type="entry name" value="DOPA_dioxygen"/>
</dbReference>
<protein>
    <submittedName>
        <fullName evidence="1">Aromatic ring-cleaving dioxygenase-like protein</fullName>
    </submittedName>
</protein>
<evidence type="ECO:0000313" key="1">
    <source>
        <dbReference type="EMBL" id="SAL41899.1"/>
    </source>
</evidence>
<dbReference type="OrthoDB" id="572228at2"/>